<dbReference type="EMBL" id="JAHXZJ010000001">
    <property type="protein sequence ID" value="KAH0569100.1"/>
    <property type="molecule type" value="Genomic_DNA"/>
</dbReference>
<accession>A0AAV7J8A0</accession>
<organism evidence="1 2">
    <name type="scientific">Cotesia glomerata</name>
    <name type="common">Lepidopteran parasitic wasp</name>
    <name type="synonym">Apanteles glomeratus</name>
    <dbReference type="NCBI Taxonomy" id="32391"/>
    <lineage>
        <taxon>Eukaryota</taxon>
        <taxon>Metazoa</taxon>
        <taxon>Ecdysozoa</taxon>
        <taxon>Arthropoda</taxon>
        <taxon>Hexapoda</taxon>
        <taxon>Insecta</taxon>
        <taxon>Pterygota</taxon>
        <taxon>Neoptera</taxon>
        <taxon>Endopterygota</taxon>
        <taxon>Hymenoptera</taxon>
        <taxon>Apocrita</taxon>
        <taxon>Ichneumonoidea</taxon>
        <taxon>Braconidae</taxon>
        <taxon>Microgastrinae</taxon>
        <taxon>Cotesia</taxon>
    </lineage>
</organism>
<dbReference type="Proteomes" id="UP000826195">
    <property type="component" value="Unassembled WGS sequence"/>
</dbReference>
<comment type="caution">
    <text evidence="1">The sequence shown here is derived from an EMBL/GenBank/DDBJ whole genome shotgun (WGS) entry which is preliminary data.</text>
</comment>
<name>A0AAV7J8A0_COTGL</name>
<evidence type="ECO:0000313" key="1">
    <source>
        <dbReference type="EMBL" id="KAH0569100.1"/>
    </source>
</evidence>
<sequence>MFLPTMAKGGGSFYSALFARLGRIEFANLQIGFQLPYYRVRLFRLKADGRRLQNPCEGEGKLRFLIEDSRLNKDVRIVDVIVELFKLDPLWELALF</sequence>
<protein>
    <submittedName>
        <fullName evidence="1">Uncharacterized protein</fullName>
    </submittedName>
</protein>
<evidence type="ECO:0000313" key="2">
    <source>
        <dbReference type="Proteomes" id="UP000826195"/>
    </source>
</evidence>
<reference evidence="1 2" key="1">
    <citation type="journal article" date="2021" name="J. Hered.">
        <title>A chromosome-level genome assembly of the parasitoid wasp, Cotesia glomerata (Hymenoptera: Braconidae).</title>
        <authorList>
            <person name="Pinto B.J."/>
            <person name="Weis J.J."/>
            <person name="Gamble T."/>
            <person name="Ode P.J."/>
            <person name="Paul R."/>
            <person name="Zaspel J.M."/>
        </authorList>
    </citation>
    <scope>NUCLEOTIDE SEQUENCE [LARGE SCALE GENOMIC DNA]</scope>
    <source>
        <strain evidence="1">CgM1</strain>
    </source>
</reference>
<gene>
    <name evidence="1" type="ORF">KQX54_021808</name>
</gene>
<keyword evidence="2" id="KW-1185">Reference proteome</keyword>
<dbReference type="AlphaFoldDB" id="A0AAV7J8A0"/>
<proteinExistence type="predicted"/>